<dbReference type="GO" id="GO:0004672">
    <property type="term" value="F:protein kinase activity"/>
    <property type="evidence" value="ECO:0007669"/>
    <property type="project" value="InterPro"/>
</dbReference>
<keyword evidence="5" id="KW-1185">Reference proteome</keyword>
<dbReference type="Proteomes" id="UP001139648">
    <property type="component" value="Unassembled WGS sequence"/>
</dbReference>
<keyword evidence="2" id="KW-0472">Membrane</keyword>
<dbReference type="InterPro" id="IPR000719">
    <property type="entry name" value="Prot_kinase_dom"/>
</dbReference>
<comment type="caution">
    <text evidence="4">The sequence shown here is derived from an EMBL/GenBank/DDBJ whole genome shotgun (WGS) entry which is preliminary data.</text>
</comment>
<dbReference type="Gene3D" id="1.10.510.10">
    <property type="entry name" value="Transferase(Phosphotransferase) domain 1"/>
    <property type="match status" value="1"/>
</dbReference>
<protein>
    <submittedName>
        <fullName evidence="4">Tetratricopeptide (TPR) repeat protein</fullName>
    </submittedName>
</protein>
<dbReference type="CDD" id="cd14014">
    <property type="entry name" value="STKc_PknB_like"/>
    <property type="match status" value="1"/>
</dbReference>
<dbReference type="PROSITE" id="PS50011">
    <property type="entry name" value="PROTEIN_KINASE_DOM"/>
    <property type="match status" value="1"/>
</dbReference>
<dbReference type="Gene3D" id="1.25.40.10">
    <property type="entry name" value="Tetratricopeptide repeat domain"/>
    <property type="match status" value="1"/>
</dbReference>
<dbReference type="EMBL" id="JAMZEB010000002">
    <property type="protein sequence ID" value="MCP2355520.1"/>
    <property type="molecule type" value="Genomic_DNA"/>
</dbReference>
<feature type="compositionally biased region" description="Low complexity" evidence="1">
    <location>
        <begin position="623"/>
        <end position="633"/>
    </location>
</feature>
<dbReference type="SMART" id="SM00220">
    <property type="entry name" value="S_TKc"/>
    <property type="match status" value="1"/>
</dbReference>
<dbReference type="PANTHER" id="PTHR46082:SF6">
    <property type="entry name" value="AAA+ ATPASE DOMAIN-CONTAINING PROTEIN-RELATED"/>
    <property type="match status" value="1"/>
</dbReference>
<evidence type="ECO:0000259" key="3">
    <source>
        <dbReference type="PROSITE" id="PS50011"/>
    </source>
</evidence>
<evidence type="ECO:0000313" key="4">
    <source>
        <dbReference type="EMBL" id="MCP2355520.1"/>
    </source>
</evidence>
<name>A0A9X2GDA6_9ACTN</name>
<feature type="domain" description="Protein kinase" evidence="3">
    <location>
        <begin position="18"/>
        <end position="265"/>
    </location>
</feature>
<gene>
    <name evidence="4" type="ORF">HD597_002540</name>
</gene>
<keyword evidence="2" id="KW-1133">Transmembrane helix</keyword>
<dbReference type="SUPFAM" id="SSF48452">
    <property type="entry name" value="TPR-like"/>
    <property type="match status" value="2"/>
</dbReference>
<dbReference type="GO" id="GO:0005524">
    <property type="term" value="F:ATP binding"/>
    <property type="evidence" value="ECO:0007669"/>
    <property type="project" value="InterPro"/>
</dbReference>
<keyword evidence="2" id="KW-0812">Transmembrane</keyword>
<evidence type="ECO:0000313" key="5">
    <source>
        <dbReference type="Proteomes" id="UP001139648"/>
    </source>
</evidence>
<feature type="transmembrane region" description="Helical" evidence="2">
    <location>
        <begin position="351"/>
        <end position="370"/>
    </location>
</feature>
<proteinExistence type="predicted"/>
<dbReference type="AlphaFoldDB" id="A0A9X2GDA6"/>
<dbReference type="PANTHER" id="PTHR46082">
    <property type="entry name" value="ATP/GTP-BINDING PROTEIN-RELATED"/>
    <property type="match status" value="1"/>
</dbReference>
<feature type="region of interest" description="Disordered" evidence="1">
    <location>
        <begin position="611"/>
        <end position="633"/>
    </location>
</feature>
<evidence type="ECO:0000256" key="2">
    <source>
        <dbReference type="SAM" id="Phobius"/>
    </source>
</evidence>
<dbReference type="SUPFAM" id="SSF56112">
    <property type="entry name" value="Protein kinase-like (PK-like)"/>
    <property type="match status" value="1"/>
</dbReference>
<feature type="transmembrane region" description="Helical" evidence="2">
    <location>
        <begin position="324"/>
        <end position="345"/>
    </location>
</feature>
<dbReference type="InterPro" id="IPR053137">
    <property type="entry name" value="NLR-like"/>
</dbReference>
<dbReference type="Pfam" id="PF00069">
    <property type="entry name" value="Pkinase"/>
    <property type="match status" value="1"/>
</dbReference>
<sequence length="633" mass="66035">MPEIAPLEPGDPPSLGDITLRGRLEASGAGPVFLGATASGEAVSVRVAPSGSDALRRIARELQRLPGIGVAPVIRAGEDGGLAYLAARHIEGPTLHEAVRRDGPLDGEELRRLATGIATGLRTLHDAGLAHRALSPHTVVLSPDGPVVTDLGLAATVPEVATTALTSSASLTHPSSLAPEQARGDDAGPAADVFAWGTAVAFAAAGEHPFGTGPTEAVLRRVMFGEPDLRHVPEPLRGLVARALAKDPAGRPTAGQLVLELRAALEAPPPQGGYGPPSAGQAYPPYLAQLSPPYGYQGSGPLPAGTSLSWAPPRIGHPRRLVPALMADAVIVCLALAVASILRWFGPSSTTVLVVALVTALAAWLGRRWLRRPAAVARWAARRGRRLLAQGRPDAALDALSLAAGSATGRTRLVARANLALAHREKGNLGEARWLLAGLLPELTAEFGAAHPEVLTARAGLAAVLRDLGHAGQAATELREVARHTEQALGADHPQTLRARANQAVALDDAGDPEGALRLLRDLLPRMERVLGRHHRDVLATRANAAALEEPGRAAESLRLVLRRQRRELGPGHPDTLRTSTNLGYLLLRDGDREAALALFDEVAGLAGDTLGRGHPLERRARAGAASARGGER</sequence>
<dbReference type="RefSeq" id="WP_253742190.1">
    <property type="nucleotide sequence ID" value="NZ_BAABKA010000036.1"/>
</dbReference>
<dbReference type="InterPro" id="IPR011990">
    <property type="entry name" value="TPR-like_helical_dom_sf"/>
</dbReference>
<dbReference type="InterPro" id="IPR011009">
    <property type="entry name" value="Kinase-like_dom_sf"/>
</dbReference>
<evidence type="ECO:0000256" key="1">
    <source>
        <dbReference type="SAM" id="MobiDB-lite"/>
    </source>
</evidence>
<reference evidence="4" key="1">
    <citation type="submission" date="2022-06" db="EMBL/GenBank/DDBJ databases">
        <title>Sequencing the genomes of 1000 actinobacteria strains.</title>
        <authorList>
            <person name="Klenk H.-P."/>
        </authorList>
    </citation>
    <scope>NUCLEOTIDE SEQUENCE</scope>
    <source>
        <strain evidence="4">DSM 46694</strain>
    </source>
</reference>
<accession>A0A9X2GDA6</accession>
<dbReference type="Pfam" id="PF13374">
    <property type="entry name" value="TPR_10"/>
    <property type="match status" value="3"/>
</dbReference>
<organism evidence="4 5">
    <name type="scientific">Nonomuraea thailandensis</name>
    <dbReference type="NCBI Taxonomy" id="1188745"/>
    <lineage>
        <taxon>Bacteria</taxon>
        <taxon>Bacillati</taxon>
        <taxon>Actinomycetota</taxon>
        <taxon>Actinomycetes</taxon>
        <taxon>Streptosporangiales</taxon>
        <taxon>Streptosporangiaceae</taxon>
        <taxon>Nonomuraea</taxon>
    </lineage>
</organism>